<dbReference type="Gene3D" id="3.20.20.80">
    <property type="entry name" value="Glycosidases"/>
    <property type="match status" value="1"/>
</dbReference>
<comment type="caution">
    <text evidence="1">The sequence shown here is derived from an EMBL/GenBank/DDBJ whole genome shotgun (WGS) entry which is preliminary data.</text>
</comment>
<reference evidence="1" key="2">
    <citation type="submission" date="2021-04" db="EMBL/GenBank/DDBJ databases">
        <authorList>
            <person name="Gilroy R."/>
        </authorList>
    </citation>
    <scope>NUCLEOTIDE SEQUENCE</scope>
    <source>
        <strain evidence="1">CHK193-4272</strain>
    </source>
</reference>
<dbReference type="EMBL" id="DXIE01000032">
    <property type="protein sequence ID" value="HIV62221.1"/>
    <property type="molecule type" value="Genomic_DNA"/>
</dbReference>
<proteinExistence type="predicted"/>
<organism evidence="1 2">
    <name type="scientific">Candidatus Butyricicoccus avistercoris</name>
    <dbReference type="NCBI Taxonomy" id="2838518"/>
    <lineage>
        <taxon>Bacteria</taxon>
        <taxon>Bacillati</taxon>
        <taxon>Bacillota</taxon>
        <taxon>Clostridia</taxon>
        <taxon>Eubacteriales</taxon>
        <taxon>Butyricicoccaceae</taxon>
        <taxon>Butyricicoccus</taxon>
    </lineage>
</organism>
<evidence type="ECO:0000313" key="2">
    <source>
        <dbReference type="Proteomes" id="UP000886808"/>
    </source>
</evidence>
<evidence type="ECO:0000313" key="1">
    <source>
        <dbReference type="EMBL" id="HIV62221.1"/>
    </source>
</evidence>
<dbReference type="InterPro" id="IPR029070">
    <property type="entry name" value="Chitinase_insertion_sf"/>
</dbReference>
<dbReference type="Gene3D" id="3.10.50.10">
    <property type="match status" value="1"/>
</dbReference>
<sequence length="252" mass="28487">MLSKNGLVIVCAGKDTLKASIYDIQLLQLCISVGKCMSLNRLYIPAKTKGDILGISDIGITDGDINFCVKSILYEVRKGEFKGIFADFERDNEEVLSLLSKLDEMAYKENIEFYAPICNQKAVKYGFLVAQSALSGGNLEDYILELDEKYKDRIAVSIRPICTDFVLPSQDSEGTPISQQEKQEKMQKYDAGAYFSRELCAKYFTYMDENEQGHFVLFDDLDTISAKIQRLNNLPVKKIFALYPDIEKLLAN</sequence>
<name>A0A9D1TIC6_9FIRM</name>
<gene>
    <name evidence="1" type="ORF">H9746_05210</name>
</gene>
<dbReference type="AlphaFoldDB" id="A0A9D1TIC6"/>
<protein>
    <submittedName>
        <fullName evidence="1">Uncharacterized protein</fullName>
    </submittedName>
</protein>
<dbReference type="Proteomes" id="UP000886808">
    <property type="component" value="Unassembled WGS sequence"/>
</dbReference>
<accession>A0A9D1TIC6</accession>
<reference evidence="1" key="1">
    <citation type="journal article" date="2021" name="PeerJ">
        <title>Extensive microbial diversity within the chicken gut microbiome revealed by metagenomics and culture.</title>
        <authorList>
            <person name="Gilroy R."/>
            <person name="Ravi A."/>
            <person name="Getino M."/>
            <person name="Pursley I."/>
            <person name="Horton D.L."/>
            <person name="Alikhan N.F."/>
            <person name="Baker D."/>
            <person name="Gharbi K."/>
            <person name="Hall N."/>
            <person name="Watson M."/>
            <person name="Adriaenssens E.M."/>
            <person name="Foster-Nyarko E."/>
            <person name="Jarju S."/>
            <person name="Secka A."/>
            <person name="Antonio M."/>
            <person name="Oren A."/>
            <person name="Chaudhuri R.R."/>
            <person name="La Ragione R."/>
            <person name="Hildebrand F."/>
            <person name="Pallen M.J."/>
        </authorList>
    </citation>
    <scope>NUCLEOTIDE SEQUENCE</scope>
    <source>
        <strain evidence="1">CHK193-4272</strain>
    </source>
</reference>